<dbReference type="EMBL" id="CAXHTA020000015">
    <property type="protein sequence ID" value="CAL5226083.1"/>
    <property type="molecule type" value="Genomic_DNA"/>
</dbReference>
<sequence length="344" mass="39439">MHLTPVTEASPEQQAFLALLARGGPRLPHICVCHRDPWWTPTSCCHCESPDPWDDWDRSDVIWASLASSNVIYCVLNTPRLFALRVFHSDCDALLDALVYRLLERDYTAVAAMVDRPPWPTSKLRLQPCGPICGRDFTAAVIHRKARPEQIAASATLYVRLGLSPYSPPDPISWHPHTVPITLQLSGTFLFIDLPPIPFLVDRGRHDHCLHLRWGDHDLLDCSHYVRPCKFPTYAVQARQLLIAGSHIDHLCEWPEDPITWTRPPVPDLLLVTLQAIPLLDRQAPRAIYLDELHPLRHALTFLLTRARRAAYTIQRRWRRAICDPQFALARRRLYREFAALDPL</sequence>
<reference evidence="1 2" key="1">
    <citation type="submission" date="2024-06" db="EMBL/GenBank/DDBJ databases">
        <authorList>
            <person name="Kraege A."/>
            <person name="Thomma B."/>
        </authorList>
    </citation>
    <scope>NUCLEOTIDE SEQUENCE [LARGE SCALE GENOMIC DNA]</scope>
</reference>
<keyword evidence="2" id="KW-1185">Reference proteome</keyword>
<name>A0ABP1G5Z9_9CHLO</name>
<proteinExistence type="predicted"/>
<gene>
    <name evidence="1" type="primary">g8898</name>
    <name evidence="1" type="ORF">VP750_LOCUS7989</name>
</gene>
<protein>
    <submittedName>
        <fullName evidence="1">G8898 protein</fullName>
    </submittedName>
</protein>
<comment type="caution">
    <text evidence="1">The sequence shown here is derived from an EMBL/GenBank/DDBJ whole genome shotgun (WGS) entry which is preliminary data.</text>
</comment>
<dbReference type="Proteomes" id="UP001497392">
    <property type="component" value="Unassembled WGS sequence"/>
</dbReference>
<accession>A0ABP1G5Z9</accession>
<evidence type="ECO:0000313" key="2">
    <source>
        <dbReference type="Proteomes" id="UP001497392"/>
    </source>
</evidence>
<evidence type="ECO:0000313" key="1">
    <source>
        <dbReference type="EMBL" id="CAL5226083.1"/>
    </source>
</evidence>
<organism evidence="1 2">
    <name type="scientific">Coccomyxa viridis</name>
    <dbReference type="NCBI Taxonomy" id="1274662"/>
    <lineage>
        <taxon>Eukaryota</taxon>
        <taxon>Viridiplantae</taxon>
        <taxon>Chlorophyta</taxon>
        <taxon>core chlorophytes</taxon>
        <taxon>Trebouxiophyceae</taxon>
        <taxon>Trebouxiophyceae incertae sedis</taxon>
        <taxon>Coccomyxaceae</taxon>
        <taxon>Coccomyxa</taxon>
    </lineage>
</organism>